<keyword evidence="6" id="KW-0106">Calcium</keyword>
<evidence type="ECO:0000256" key="2">
    <source>
        <dbReference type="ARBA" id="ARBA00022487"/>
    </source>
</evidence>
<sequence length="538" mass="57863">MSFTSKMRTLQLLAAALPTCVALNVALPCSPYFLSNLSITGTSIINVAASFISNFTALAGEDVEANHYPEDVTNLDACRVNITYTHPGQNDTINVFLWLPTIWTGRLLGVGGGAWNGGNPKALAWPASKGFVSVTTDAGHAIGLPENNWALRAEGNVNWVLLQDLAGIALDDAASLGKSVAELYYGKAPKKSYFSGCSAGGRQGYMLAQRYPQQYDGILATAAAINWDRLIPGIHHVQKVMDWLGYYPPLCELEGFTAAAVAACDELDGVKDNIVTNPWACHFHPEAIVGQSYACASGKSGTFTARGAVVVKRIFSESTFSDGTLLNGRPLDYGSLPTTSLFAVANTTCTAGSNAADHVCKGNPFLLPEEWIKLYVLQDPAANLTALTPRGWDTIVRQSVNRYSSIIGTSDPDLTDFKDAGGKLISWHGLNDQTLPPNNTIEYWERVKERDSQVDDYYRFFAAPGVGHCQPSLGLGWFPGSGIDALVKWVEEGLAPETLEAHTIGQGKERSIELCKWPAQVVFKGGDADAANSWGCSI</sequence>
<feature type="chain" id="PRO_5025713905" description="Carboxylic ester hydrolase" evidence="8">
    <location>
        <begin position="23"/>
        <end position="538"/>
    </location>
</feature>
<dbReference type="InterPro" id="IPR029058">
    <property type="entry name" value="AB_hydrolase_fold"/>
</dbReference>
<feature type="signal peptide" evidence="8">
    <location>
        <begin position="1"/>
        <end position="22"/>
    </location>
</feature>
<comment type="similarity">
    <text evidence="1 8">Belongs to the tannase family.</text>
</comment>
<name>A0A6A5UAS5_9PLEO</name>
<dbReference type="Proteomes" id="UP000800035">
    <property type="component" value="Unassembled WGS sequence"/>
</dbReference>
<evidence type="ECO:0000256" key="1">
    <source>
        <dbReference type="ARBA" id="ARBA00006249"/>
    </source>
</evidence>
<accession>A0A6A5UAS5</accession>
<evidence type="ECO:0000256" key="7">
    <source>
        <dbReference type="ARBA" id="ARBA00023157"/>
    </source>
</evidence>
<organism evidence="9 10">
    <name type="scientific">Byssothecium circinans</name>
    <dbReference type="NCBI Taxonomy" id="147558"/>
    <lineage>
        <taxon>Eukaryota</taxon>
        <taxon>Fungi</taxon>
        <taxon>Dikarya</taxon>
        <taxon>Ascomycota</taxon>
        <taxon>Pezizomycotina</taxon>
        <taxon>Dothideomycetes</taxon>
        <taxon>Pleosporomycetidae</taxon>
        <taxon>Pleosporales</taxon>
        <taxon>Massarineae</taxon>
        <taxon>Massarinaceae</taxon>
        <taxon>Byssothecium</taxon>
    </lineage>
</organism>
<gene>
    <name evidence="9" type="ORF">CC80DRAFT_440194</name>
</gene>
<evidence type="ECO:0000256" key="6">
    <source>
        <dbReference type="ARBA" id="ARBA00022837"/>
    </source>
</evidence>
<evidence type="ECO:0000256" key="8">
    <source>
        <dbReference type="RuleBase" id="RU361238"/>
    </source>
</evidence>
<dbReference type="PANTHER" id="PTHR33938">
    <property type="entry name" value="FERULOYL ESTERASE B-RELATED"/>
    <property type="match status" value="1"/>
</dbReference>
<dbReference type="SUPFAM" id="SSF53474">
    <property type="entry name" value="alpha/beta-Hydrolases"/>
    <property type="match status" value="1"/>
</dbReference>
<dbReference type="GO" id="GO:0030600">
    <property type="term" value="F:feruloyl esterase activity"/>
    <property type="evidence" value="ECO:0007669"/>
    <property type="project" value="UniProtKB-ARBA"/>
</dbReference>
<dbReference type="EC" id="3.1.1.-" evidence="8"/>
<protein>
    <recommendedName>
        <fullName evidence="8">Carboxylic ester hydrolase</fullName>
        <ecNumber evidence="8">3.1.1.-</ecNumber>
    </recommendedName>
</protein>
<dbReference type="Gene3D" id="3.40.50.1820">
    <property type="entry name" value="alpha/beta hydrolase"/>
    <property type="match status" value="1"/>
</dbReference>
<dbReference type="OrthoDB" id="3039123at2759"/>
<reference evidence="9" key="1">
    <citation type="journal article" date="2020" name="Stud. Mycol.">
        <title>101 Dothideomycetes genomes: a test case for predicting lifestyles and emergence of pathogens.</title>
        <authorList>
            <person name="Haridas S."/>
            <person name="Albert R."/>
            <person name="Binder M."/>
            <person name="Bloem J."/>
            <person name="Labutti K."/>
            <person name="Salamov A."/>
            <person name="Andreopoulos B."/>
            <person name="Baker S."/>
            <person name="Barry K."/>
            <person name="Bills G."/>
            <person name="Bluhm B."/>
            <person name="Cannon C."/>
            <person name="Castanera R."/>
            <person name="Culley D."/>
            <person name="Daum C."/>
            <person name="Ezra D."/>
            <person name="Gonzalez J."/>
            <person name="Henrissat B."/>
            <person name="Kuo A."/>
            <person name="Liang C."/>
            <person name="Lipzen A."/>
            <person name="Lutzoni F."/>
            <person name="Magnuson J."/>
            <person name="Mondo S."/>
            <person name="Nolan M."/>
            <person name="Ohm R."/>
            <person name="Pangilinan J."/>
            <person name="Park H.-J."/>
            <person name="Ramirez L."/>
            <person name="Alfaro M."/>
            <person name="Sun H."/>
            <person name="Tritt A."/>
            <person name="Yoshinaga Y."/>
            <person name="Zwiers L.-H."/>
            <person name="Turgeon B."/>
            <person name="Goodwin S."/>
            <person name="Spatafora J."/>
            <person name="Crous P."/>
            <person name="Grigoriev I."/>
        </authorList>
    </citation>
    <scope>NUCLEOTIDE SEQUENCE</scope>
    <source>
        <strain evidence="9">CBS 675.92</strain>
    </source>
</reference>
<keyword evidence="3" id="KW-0479">Metal-binding</keyword>
<evidence type="ECO:0000313" key="10">
    <source>
        <dbReference type="Proteomes" id="UP000800035"/>
    </source>
</evidence>
<proteinExistence type="inferred from homology"/>
<keyword evidence="2" id="KW-0719">Serine esterase</keyword>
<dbReference type="Pfam" id="PF07519">
    <property type="entry name" value="Tannase"/>
    <property type="match status" value="1"/>
</dbReference>
<dbReference type="AlphaFoldDB" id="A0A6A5UAS5"/>
<evidence type="ECO:0000256" key="3">
    <source>
        <dbReference type="ARBA" id="ARBA00022723"/>
    </source>
</evidence>
<keyword evidence="5 8" id="KW-0378">Hydrolase</keyword>
<evidence type="ECO:0000256" key="4">
    <source>
        <dbReference type="ARBA" id="ARBA00022729"/>
    </source>
</evidence>
<keyword evidence="4 8" id="KW-0732">Signal</keyword>
<keyword evidence="10" id="KW-1185">Reference proteome</keyword>
<dbReference type="InterPro" id="IPR011118">
    <property type="entry name" value="Tannase/feruloyl_esterase"/>
</dbReference>
<evidence type="ECO:0000256" key="5">
    <source>
        <dbReference type="ARBA" id="ARBA00022801"/>
    </source>
</evidence>
<keyword evidence="7" id="KW-1015">Disulfide bond</keyword>
<dbReference type="GO" id="GO:0046872">
    <property type="term" value="F:metal ion binding"/>
    <property type="evidence" value="ECO:0007669"/>
    <property type="project" value="UniProtKB-KW"/>
</dbReference>
<evidence type="ECO:0000313" key="9">
    <source>
        <dbReference type="EMBL" id="KAF1959966.1"/>
    </source>
</evidence>
<dbReference type="EMBL" id="ML976984">
    <property type="protein sequence ID" value="KAF1959966.1"/>
    <property type="molecule type" value="Genomic_DNA"/>
</dbReference>
<dbReference type="PANTHER" id="PTHR33938:SF8">
    <property type="entry name" value="CARBOXYLIC ESTER HYDROLASE"/>
    <property type="match status" value="1"/>
</dbReference>